<protein>
    <recommendedName>
        <fullName evidence="3">Flavin-containing monooxygenase</fullName>
    </recommendedName>
</protein>
<name>A0ABR1Q4S2_9PEZI</name>
<dbReference type="GeneID" id="92080590"/>
<evidence type="ECO:0000313" key="2">
    <source>
        <dbReference type="Proteomes" id="UP001391051"/>
    </source>
</evidence>
<comment type="caution">
    <text evidence="1">The sequence shown here is derived from an EMBL/GenBank/DDBJ whole genome shotgun (WGS) entry which is preliminary data.</text>
</comment>
<dbReference type="Gene3D" id="3.50.50.60">
    <property type="entry name" value="FAD/NAD(P)-binding domain"/>
    <property type="match status" value="1"/>
</dbReference>
<dbReference type="InterPro" id="IPR036188">
    <property type="entry name" value="FAD/NAD-bd_sf"/>
</dbReference>
<gene>
    <name evidence="1" type="ORF">PG986_011306</name>
</gene>
<proteinExistence type="predicted"/>
<accession>A0ABR1Q4S2</accession>
<dbReference type="RefSeq" id="XP_066697019.1">
    <property type="nucleotide sequence ID" value="XM_066847528.1"/>
</dbReference>
<dbReference type="SUPFAM" id="SSF51905">
    <property type="entry name" value="FAD/NAD(P)-binding domain"/>
    <property type="match status" value="2"/>
</dbReference>
<keyword evidence="2" id="KW-1185">Reference proteome</keyword>
<dbReference type="Proteomes" id="UP001391051">
    <property type="component" value="Unassembled WGS sequence"/>
</dbReference>
<evidence type="ECO:0008006" key="3">
    <source>
        <dbReference type="Google" id="ProtNLM"/>
    </source>
</evidence>
<organism evidence="1 2">
    <name type="scientific">Apiospora aurea</name>
    <dbReference type="NCBI Taxonomy" id="335848"/>
    <lineage>
        <taxon>Eukaryota</taxon>
        <taxon>Fungi</taxon>
        <taxon>Dikarya</taxon>
        <taxon>Ascomycota</taxon>
        <taxon>Pezizomycotina</taxon>
        <taxon>Sordariomycetes</taxon>
        <taxon>Xylariomycetidae</taxon>
        <taxon>Amphisphaeriales</taxon>
        <taxon>Apiosporaceae</taxon>
        <taxon>Apiospora</taxon>
    </lineage>
</organism>
<sequence length="341" mass="36917">MEEIDMVIIGAGLSGLAVAKAFHQLNSDKSLVILEAAFSLGGTWAKDRLYPGLKSNNMIGTTSPAPAGADIAAPLTPYHLYRFMVPATDRLLQSRDIAFAGMMLPAQVLPPKSEAKKDGGSRIRSKSLEDVRYETVLHSRFGKWRYPAGNGARFPDFVFDGVPYMDLLLHDLGLRVHRKSGWLAEITEPNWIAPKRHHDYNLEAEAITDAMLGSQACNSPLLLTSPPLSSCGAAYRALHCCSTYSLLAETSLLLLPRRRRRTHKTAAVPVNSTAKPAPTPIPAEVPAVKWLLAGSGVGLVETTADDGVVDDSDKVDIEEDGVEAEVEVEVDCVYPSEGTVK</sequence>
<dbReference type="EMBL" id="JAQQWE010000007">
    <property type="protein sequence ID" value="KAK7946985.1"/>
    <property type="molecule type" value="Genomic_DNA"/>
</dbReference>
<evidence type="ECO:0000313" key="1">
    <source>
        <dbReference type="EMBL" id="KAK7946985.1"/>
    </source>
</evidence>
<dbReference type="Pfam" id="PF13450">
    <property type="entry name" value="NAD_binding_8"/>
    <property type="match status" value="1"/>
</dbReference>
<reference evidence="1 2" key="1">
    <citation type="submission" date="2023-01" db="EMBL/GenBank/DDBJ databases">
        <title>Analysis of 21 Apiospora genomes using comparative genomics revels a genus with tremendous synthesis potential of carbohydrate active enzymes and secondary metabolites.</title>
        <authorList>
            <person name="Sorensen T."/>
        </authorList>
    </citation>
    <scope>NUCLEOTIDE SEQUENCE [LARGE SCALE GENOMIC DNA]</scope>
    <source>
        <strain evidence="1 2">CBS 24483</strain>
    </source>
</reference>